<evidence type="ECO:0000256" key="1">
    <source>
        <dbReference type="SAM" id="SignalP"/>
    </source>
</evidence>
<protein>
    <submittedName>
        <fullName evidence="2">DUF3833 domain-containing protein</fullName>
    </submittedName>
</protein>
<organism evidence="2 3">
    <name type="scientific">Vibrio zhugei</name>
    <dbReference type="NCBI Taxonomy" id="2479546"/>
    <lineage>
        <taxon>Bacteria</taxon>
        <taxon>Pseudomonadati</taxon>
        <taxon>Pseudomonadota</taxon>
        <taxon>Gammaproteobacteria</taxon>
        <taxon>Vibrionales</taxon>
        <taxon>Vibrionaceae</taxon>
        <taxon>Vibrio</taxon>
    </lineage>
</organism>
<keyword evidence="3" id="KW-1185">Reference proteome</keyword>
<proteinExistence type="predicted"/>
<evidence type="ECO:0000313" key="3">
    <source>
        <dbReference type="Proteomes" id="UP001595384"/>
    </source>
</evidence>
<sequence length="176" mass="20444">MTYLKKLCLLFATACLLSSCSADINDYKGTSPSFDLFEYFQGDIEAWGMVKDYTNQQTRRFHVKVHGDVDGDTLTLHEDFVYHDGETDTRVWTITREGDGRYIGKAGDIIGDATGQVVGNALQWQYDFRLKTDEREIDVHFDDWMYRQDERHLFNTTRITKWGIQVGEVTLFFAKQ</sequence>
<reference evidence="3" key="1">
    <citation type="journal article" date="2019" name="Int. J. Syst. Evol. Microbiol.">
        <title>The Global Catalogue of Microorganisms (GCM) 10K type strain sequencing project: providing services to taxonomists for standard genome sequencing and annotation.</title>
        <authorList>
            <consortium name="The Broad Institute Genomics Platform"/>
            <consortium name="The Broad Institute Genome Sequencing Center for Infectious Disease"/>
            <person name="Wu L."/>
            <person name="Ma J."/>
        </authorList>
    </citation>
    <scope>NUCLEOTIDE SEQUENCE [LARGE SCALE GENOMIC DNA]</scope>
    <source>
        <strain evidence="3">KCTC 62784</strain>
    </source>
</reference>
<dbReference type="EMBL" id="JBHRSE010000086">
    <property type="protein sequence ID" value="MFC3024728.1"/>
    <property type="molecule type" value="Genomic_DNA"/>
</dbReference>
<dbReference type="Proteomes" id="UP001595384">
    <property type="component" value="Unassembled WGS sequence"/>
</dbReference>
<name>A0ABV7CD41_9VIBR</name>
<feature type="signal peptide" evidence="1">
    <location>
        <begin position="1"/>
        <end position="24"/>
    </location>
</feature>
<dbReference type="RefSeq" id="WP_123017339.1">
    <property type="nucleotide sequence ID" value="NZ_AP024911.1"/>
</dbReference>
<gene>
    <name evidence="2" type="ORF">ACFODT_12935</name>
</gene>
<dbReference type="PROSITE" id="PS51257">
    <property type="entry name" value="PROKAR_LIPOPROTEIN"/>
    <property type="match status" value="1"/>
</dbReference>
<accession>A0ABV7CD41</accession>
<feature type="chain" id="PRO_5046948895" evidence="1">
    <location>
        <begin position="25"/>
        <end position="176"/>
    </location>
</feature>
<dbReference type="Pfam" id="PF12915">
    <property type="entry name" value="DUF3833"/>
    <property type="match status" value="1"/>
</dbReference>
<evidence type="ECO:0000313" key="2">
    <source>
        <dbReference type="EMBL" id="MFC3024728.1"/>
    </source>
</evidence>
<dbReference type="InterPro" id="IPR024409">
    <property type="entry name" value="DUF3833"/>
</dbReference>
<comment type="caution">
    <text evidence="2">The sequence shown here is derived from an EMBL/GenBank/DDBJ whole genome shotgun (WGS) entry which is preliminary data.</text>
</comment>
<keyword evidence="1" id="KW-0732">Signal</keyword>